<protein>
    <submittedName>
        <fullName evidence="2">Uncharacterized protein</fullName>
    </submittedName>
</protein>
<comment type="caution">
    <text evidence="2">The sequence shown here is derived from an EMBL/GenBank/DDBJ whole genome shotgun (WGS) entry which is preliminary data.</text>
</comment>
<sequence>MTGKGPSGAPFPCVYAPLRFEGKTGETVDERLPKVVRRGSMLLGVCAVAAALMAAVAIDCWWRVGVVADAYHGFAWPASALTYLDRDAGHLRTALAVNAIVLTVTAVVTTLLARGVHRVRPWARPATLWFAAAAGVALVVALVLTPAEVAQPYSDSPIPDMLGVGLAQAGLGEHVLSQGYPTIATVLTLIALGALIAAAVQVSRVSQLDFFRPPDPGLTR</sequence>
<name>A0ABQ4BLR0_9ACTN</name>
<keyword evidence="1" id="KW-1133">Transmembrane helix</keyword>
<gene>
    <name evidence="2" type="ORF">Apa02nite_077260</name>
</gene>
<keyword evidence="3" id="KW-1185">Reference proteome</keyword>
<feature type="transmembrane region" description="Helical" evidence="1">
    <location>
        <begin position="180"/>
        <end position="202"/>
    </location>
</feature>
<feature type="transmembrane region" description="Helical" evidence="1">
    <location>
        <begin position="128"/>
        <end position="147"/>
    </location>
</feature>
<keyword evidence="1" id="KW-0812">Transmembrane</keyword>
<organism evidence="2 3">
    <name type="scientific">Actinoplanes palleronii</name>
    <dbReference type="NCBI Taxonomy" id="113570"/>
    <lineage>
        <taxon>Bacteria</taxon>
        <taxon>Bacillati</taxon>
        <taxon>Actinomycetota</taxon>
        <taxon>Actinomycetes</taxon>
        <taxon>Micromonosporales</taxon>
        <taxon>Micromonosporaceae</taxon>
        <taxon>Actinoplanes</taxon>
    </lineage>
</organism>
<feature type="transmembrane region" description="Helical" evidence="1">
    <location>
        <begin position="41"/>
        <end position="64"/>
    </location>
</feature>
<feature type="transmembrane region" description="Helical" evidence="1">
    <location>
        <begin position="95"/>
        <end position="116"/>
    </location>
</feature>
<evidence type="ECO:0000256" key="1">
    <source>
        <dbReference type="SAM" id="Phobius"/>
    </source>
</evidence>
<proteinExistence type="predicted"/>
<dbReference type="Proteomes" id="UP000624709">
    <property type="component" value="Unassembled WGS sequence"/>
</dbReference>
<reference evidence="2 3" key="1">
    <citation type="submission" date="2021-01" db="EMBL/GenBank/DDBJ databases">
        <title>Whole genome shotgun sequence of Actinoplanes palleronii NBRC 14916.</title>
        <authorList>
            <person name="Komaki H."/>
            <person name="Tamura T."/>
        </authorList>
    </citation>
    <scope>NUCLEOTIDE SEQUENCE [LARGE SCALE GENOMIC DNA]</scope>
    <source>
        <strain evidence="2 3">NBRC 14916</strain>
    </source>
</reference>
<keyword evidence="1" id="KW-0472">Membrane</keyword>
<evidence type="ECO:0000313" key="3">
    <source>
        <dbReference type="Proteomes" id="UP000624709"/>
    </source>
</evidence>
<evidence type="ECO:0000313" key="2">
    <source>
        <dbReference type="EMBL" id="GIE71618.1"/>
    </source>
</evidence>
<dbReference type="EMBL" id="BOMS01000130">
    <property type="protein sequence ID" value="GIE71618.1"/>
    <property type="molecule type" value="Genomic_DNA"/>
</dbReference>
<accession>A0ABQ4BLR0</accession>